<proteinExistence type="predicted"/>
<accession>A0ABW7HFH5</accession>
<gene>
    <name evidence="2" type="ORF">ACG04R_18390</name>
</gene>
<dbReference type="EMBL" id="JBIGIC010000009">
    <property type="protein sequence ID" value="MFG6488660.1"/>
    <property type="molecule type" value="Genomic_DNA"/>
</dbReference>
<protein>
    <submittedName>
        <fullName evidence="2">Uncharacterized protein</fullName>
    </submittedName>
</protein>
<reference evidence="2 3" key="1">
    <citation type="submission" date="2024-08" db="EMBL/GenBank/DDBJ databases">
        <authorList>
            <person name="Lu H."/>
        </authorList>
    </citation>
    <scope>NUCLEOTIDE SEQUENCE [LARGE SCALE GENOMIC DNA]</scope>
    <source>
        <strain evidence="2 3">BYS78W</strain>
    </source>
</reference>
<comment type="caution">
    <text evidence="2">The sequence shown here is derived from an EMBL/GenBank/DDBJ whole genome shotgun (WGS) entry which is preliminary data.</text>
</comment>
<dbReference type="RefSeq" id="WP_394413990.1">
    <property type="nucleotide sequence ID" value="NZ_JBIGIC010000009.1"/>
</dbReference>
<feature type="compositionally biased region" description="Polar residues" evidence="1">
    <location>
        <begin position="1"/>
        <end position="10"/>
    </location>
</feature>
<evidence type="ECO:0000313" key="3">
    <source>
        <dbReference type="Proteomes" id="UP001606134"/>
    </source>
</evidence>
<organism evidence="2 3">
    <name type="scientific">Pelomonas candidula</name>
    <dbReference type="NCBI Taxonomy" id="3299025"/>
    <lineage>
        <taxon>Bacteria</taxon>
        <taxon>Pseudomonadati</taxon>
        <taxon>Pseudomonadota</taxon>
        <taxon>Betaproteobacteria</taxon>
        <taxon>Burkholderiales</taxon>
        <taxon>Sphaerotilaceae</taxon>
        <taxon>Roseateles</taxon>
    </lineage>
</organism>
<evidence type="ECO:0000256" key="1">
    <source>
        <dbReference type="SAM" id="MobiDB-lite"/>
    </source>
</evidence>
<evidence type="ECO:0000313" key="2">
    <source>
        <dbReference type="EMBL" id="MFG6488660.1"/>
    </source>
</evidence>
<dbReference type="Proteomes" id="UP001606134">
    <property type="component" value="Unassembled WGS sequence"/>
</dbReference>
<feature type="region of interest" description="Disordered" evidence="1">
    <location>
        <begin position="1"/>
        <end position="22"/>
    </location>
</feature>
<name>A0ABW7HFH5_9BURK</name>
<sequence length="142" mass="15164">MDIKTESIQPTASARADRRFTADRDSVSAGDDCQLHEVAFAVPPQASVQELVRIALTACRLASIAGGQATWIVQAGGYGGSPLAVVAQQWAAPRFLAPAGETVERFFSGCEPRVFFRYWCQADPQTVFDALAAGTPLPARHG</sequence>
<keyword evidence="3" id="KW-1185">Reference proteome</keyword>